<accession>A0A8J6XS67</accession>
<dbReference type="EMBL" id="JACXWD010000003">
    <property type="protein sequence ID" value="MBD3866843.1"/>
    <property type="molecule type" value="Genomic_DNA"/>
</dbReference>
<feature type="transmembrane region" description="Helical" evidence="1">
    <location>
        <begin position="69"/>
        <end position="92"/>
    </location>
</feature>
<organism evidence="2 3">
    <name type="scientific">Candidatus Polarisedimenticola svalbardensis</name>
    <dbReference type="NCBI Taxonomy" id="2886004"/>
    <lineage>
        <taxon>Bacteria</taxon>
        <taxon>Pseudomonadati</taxon>
        <taxon>Acidobacteriota</taxon>
        <taxon>Candidatus Polarisedimenticolia</taxon>
        <taxon>Candidatus Polarisedimenticolales</taxon>
        <taxon>Candidatus Polarisedimenticolaceae</taxon>
        <taxon>Candidatus Polarisedimenticola</taxon>
    </lineage>
</organism>
<keyword evidence="1" id="KW-0812">Transmembrane</keyword>
<gene>
    <name evidence="2" type="ORF">IFK94_01860</name>
</gene>
<evidence type="ECO:0000313" key="2">
    <source>
        <dbReference type="EMBL" id="MBD3866843.1"/>
    </source>
</evidence>
<reference evidence="2 3" key="1">
    <citation type="submission" date="2020-08" db="EMBL/GenBank/DDBJ databases">
        <title>Acidobacteriota in marine sediments use diverse sulfur dissimilation pathways.</title>
        <authorList>
            <person name="Wasmund K."/>
        </authorList>
    </citation>
    <scope>NUCLEOTIDE SEQUENCE [LARGE SCALE GENOMIC DNA]</scope>
    <source>
        <strain evidence="2">MAG AM4</strain>
    </source>
</reference>
<protein>
    <submittedName>
        <fullName evidence="2">Uncharacterized protein</fullName>
    </submittedName>
</protein>
<feature type="transmembrane region" description="Helical" evidence="1">
    <location>
        <begin position="37"/>
        <end position="57"/>
    </location>
</feature>
<name>A0A8J6XS67_9BACT</name>
<keyword evidence="1" id="KW-0472">Membrane</keyword>
<evidence type="ECO:0000313" key="3">
    <source>
        <dbReference type="Proteomes" id="UP000648239"/>
    </source>
</evidence>
<evidence type="ECO:0000256" key="1">
    <source>
        <dbReference type="SAM" id="Phobius"/>
    </source>
</evidence>
<keyword evidence="1" id="KW-1133">Transmembrane helix</keyword>
<dbReference type="Proteomes" id="UP000648239">
    <property type="component" value="Unassembled WGS sequence"/>
</dbReference>
<feature type="transmembrane region" description="Helical" evidence="1">
    <location>
        <begin position="98"/>
        <end position="120"/>
    </location>
</feature>
<dbReference type="AlphaFoldDB" id="A0A8J6XS67"/>
<comment type="caution">
    <text evidence="2">The sequence shown here is derived from an EMBL/GenBank/DDBJ whole genome shotgun (WGS) entry which is preliminary data.</text>
</comment>
<proteinExistence type="predicted"/>
<sequence length="130" mass="13591">MPSAEHKRFVFLAALLSLTPIVCLPWAARIFGTELPWALGGWLVLAVAGVVAGGWLVSSHGKPGNGFMGALVGGMLARMVLTVAGMGAAMTAGKPTMWAFAAGAVAGFLPVMVFELIWFYRASRKDAARA</sequence>